<keyword evidence="6" id="KW-1185">Reference proteome</keyword>
<evidence type="ECO:0000259" key="2">
    <source>
        <dbReference type="Pfam" id="PF25115"/>
    </source>
</evidence>
<dbReference type="AlphaFoldDB" id="A0A8K0X4G9"/>
<dbReference type="InterPro" id="IPR056826">
    <property type="entry name" value="Agd3_CE"/>
</dbReference>
<organism evidence="5 6">
    <name type="scientific">Plectosphaerella cucumerina</name>
    <dbReference type="NCBI Taxonomy" id="40658"/>
    <lineage>
        <taxon>Eukaryota</taxon>
        <taxon>Fungi</taxon>
        <taxon>Dikarya</taxon>
        <taxon>Ascomycota</taxon>
        <taxon>Pezizomycotina</taxon>
        <taxon>Sordariomycetes</taxon>
        <taxon>Hypocreomycetidae</taxon>
        <taxon>Glomerellales</taxon>
        <taxon>Plectosphaerellaceae</taxon>
        <taxon>Plectosphaerella</taxon>
    </lineage>
</organism>
<dbReference type="InterPro" id="IPR056825">
    <property type="entry name" value="Agd3_C"/>
</dbReference>
<feature type="chain" id="PRO_5035451007" evidence="1">
    <location>
        <begin position="21"/>
        <end position="688"/>
    </location>
</feature>
<dbReference type="PANTHER" id="PTHR31002:SF34">
    <property type="entry name" value="CELL WALL PROTEIN CWP1-RELATED"/>
    <property type="match status" value="1"/>
</dbReference>
<evidence type="ECO:0000313" key="6">
    <source>
        <dbReference type="Proteomes" id="UP000813385"/>
    </source>
</evidence>
<dbReference type="PANTHER" id="PTHR31002">
    <property type="entry name" value="SERIPAUPERIN"/>
    <property type="match status" value="1"/>
</dbReference>
<gene>
    <name evidence="5" type="ORF">B0T11DRAFT_91983</name>
</gene>
<dbReference type="Pfam" id="PF25117">
    <property type="entry name" value="Agd3_C"/>
    <property type="match status" value="1"/>
</dbReference>
<feature type="domain" description="Agd3 C-terminal" evidence="4">
    <location>
        <begin position="619"/>
        <end position="686"/>
    </location>
</feature>
<evidence type="ECO:0000259" key="4">
    <source>
        <dbReference type="Pfam" id="PF25117"/>
    </source>
</evidence>
<evidence type="ECO:0000259" key="3">
    <source>
        <dbReference type="Pfam" id="PF25116"/>
    </source>
</evidence>
<name>A0A8K0X4G9_9PEZI</name>
<dbReference type="InterPro" id="IPR050788">
    <property type="entry name" value="Yeast_SRP1/TIP1_CWP"/>
</dbReference>
<evidence type="ECO:0000256" key="1">
    <source>
        <dbReference type="SAM" id="SignalP"/>
    </source>
</evidence>
<evidence type="ECO:0000313" key="5">
    <source>
        <dbReference type="EMBL" id="KAH7363194.1"/>
    </source>
</evidence>
<sequence length="688" mass="75138">MRCHLVFASLLGSLATLGKAASTIDNKILILARDAEGASSASAGLIAYGIPYEQVIIPQEGGPLPTLNTTTNAGKYSGIIIIDAIAYQYADGWRSAVTDAQWNTLWSYQTDFHVRMVRINEYPGPAFGATVAGTDGCCNTGVEQLISFTNTTGFPTANLKANAGITSQGLYHYPATITDPTTTYQVAKFAPGGPYTTDTTAAVINSFPGGREQFVWFTSWAPSWSATSNYLQHAHIHWMTRGVFMGKRKSYLNTQIDDVQLETEMYYPAGTTFKIRTADLTGHVSWMADLNKRLPKGSNYKLELGHNGNGDIEAANSADNTVCKPAYAVEYDEVADPPLEFQKPLGTGEDRWPAEFVTYPWSLQCAQRDAFAKWFNTASNLNSFMHLSHTFSHLELNNATYHDALREIQFNQAWMKQMGISNAASFSAQSLIPPAITGLHNGDVIKAWTDAGLTNVVGDNTRPVLRNNQSMYWPMTTTVESNGFAGLTVIPRYATTIYYNCDTPECTTKEWIDISKGYGNFTDLLALAKSDNTRYLFSLQADPYMFHQANLRQSDMPSMTIGSKTAKMSLVMAWVETMSQEMTRLTNWPLVSLKQQDIATYFRNRQTLDGCAATLSYGYSADGSSITSVTVGAPNGNKCAVPVPVTIPSGSLTGGSVTNDQVGTEPPIQWVTLSGSPVTLSLSTPVKV</sequence>
<comment type="caution">
    <text evidence="5">The sequence shown here is derived from an EMBL/GenBank/DDBJ whole genome shotgun (WGS) entry which is preliminary data.</text>
</comment>
<dbReference type="EMBL" id="JAGPXD010000003">
    <property type="protein sequence ID" value="KAH7363194.1"/>
    <property type="molecule type" value="Genomic_DNA"/>
</dbReference>
<dbReference type="Pfam" id="PF25116">
    <property type="entry name" value="CBM87_Agd3"/>
    <property type="match status" value="1"/>
</dbReference>
<dbReference type="OrthoDB" id="2113314at2759"/>
<protein>
    <submittedName>
        <fullName evidence="5">Extracellular serine-rich protein</fullName>
    </submittedName>
</protein>
<feature type="domain" description="Agd3 CBM87" evidence="3">
    <location>
        <begin position="24"/>
        <end position="238"/>
    </location>
</feature>
<reference evidence="5" key="1">
    <citation type="journal article" date="2021" name="Nat. Commun.">
        <title>Genetic determinants of endophytism in the Arabidopsis root mycobiome.</title>
        <authorList>
            <person name="Mesny F."/>
            <person name="Miyauchi S."/>
            <person name="Thiergart T."/>
            <person name="Pickel B."/>
            <person name="Atanasova L."/>
            <person name="Karlsson M."/>
            <person name="Huettel B."/>
            <person name="Barry K.W."/>
            <person name="Haridas S."/>
            <person name="Chen C."/>
            <person name="Bauer D."/>
            <person name="Andreopoulos W."/>
            <person name="Pangilinan J."/>
            <person name="LaButti K."/>
            <person name="Riley R."/>
            <person name="Lipzen A."/>
            <person name="Clum A."/>
            <person name="Drula E."/>
            <person name="Henrissat B."/>
            <person name="Kohler A."/>
            <person name="Grigoriev I.V."/>
            <person name="Martin F.M."/>
            <person name="Hacquard S."/>
        </authorList>
    </citation>
    <scope>NUCLEOTIDE SEQUENCE</scope>
    <source>
        <strain evidence="5">MPI-CAGE-AT-0016</strain>
    </source>
</reference>
<accession>A0A8K0X4G9</accession>
<dbReference type="InterPro" id="IPR056827">
    <property type="entry name" value="CBM87_Agd3"/>
</dbReference>
<dbReference type="Proteomes" id="UP000813385">
    <property type="component" value="Unassembled WGS sequence"/>
</dbReference>
<proteinExistence type="predicted"/>
<feature type="signal peptide" evidence="1">
    <location>
        <begin position="1"/>
        <end position="20"/>
    </location>
</feature>
<keyword evidence="1" id="KW-0732">Signal</keyword>
<feature type="domain" description="Agd3 deacetylase" evidence="2">
    <location>
        <begin position="252"/>
        <end position="616"/>
    </location>
</feature>
<dbReference type="Pfam" id="PF25115">
    <property type="entry name" value="Agd3_CE"/>
    <property type="match status" value="1"/>
</dbReference>